<dbReference type="AlphaFoldDB" id="A0AAP6JGI4"/>
<name>A0AAP6JGI4_9GAMM</name>
<evidence type="ECO:0000313" key="1">
    <source>
        <dbReference type="EMBL" id="MEA5446207.1"/>
    </source>
</evidence>
<sequence>MSSEQEHDEAEIRALREAFEAGLAEVDELDRARLRRARREALKQPREALPLPRPARWQVPVALAASLGLLSLMLLPMLNGGPDQTIESDWAEARNDVSDLEILLAEEDMTLYADLDFYLWLEAELSAREDAKDAG</sequence>
<dbReference type="EMBL" id="JAYGII010000023">
    <property type="protein sequence ID" value="MEA5446207.1"/>
    <property type="molecule type" value="Genomic_DNA"/>
</dbReference>
<accession>A0AAP6JGI4</accession>
<reference evidence="1 2" key="1">
    <citation type="submission" date="2023-12" db="EMBL/GenBank/DDBJ databases">
        <title>Whole-genome sequencing of halo(alkali)philic microorganisms from hypersaline lakes.</title>
        <authorList>
            <person name="Sorokin D.Y."/>
            <person name="Merkel A.Y."/>
            <person name="Messina E."/>
            <person name="Yakimov M."/>
        </authorList>
    </citation>
    <scope>NUCLEOTIDE SEQUENCE [LARGE SCALE GENOMIC DNA]</scope>
    <source>
        <strain evidence="1 2">AB-CW1</strain>
    </source>
</reference>
<proteinExistence type="predicted"/>
<dbReference type="RefSeq" id="WP_346052312.1">
    <property type="nucleotide sequence ID" value="NZ_JAYGII010000023.1"/>
</dbReference>
<keyword evidence="2" id="KW-1185">Reference proteome</keyword>
<protein>
    <recommendedName>
        <fullName evidence="3">DUF3619 family protein</fullName>
    </recommendedName>
</protein>
<evidence type="ECO:0008006" key="3">
    <source>
        <dbReference type="Google" id="ProtNLM"/>
    </source>
</evidence>
<evidence type="ECO:0000313" key="2">
    <source>
        <dbReference type="Proteomes" id="UP001302316"/>
    </source>
</evidence>
<organism evidence="1 2">
    <name type="scientific">Natronospira elongata</name>
    <dbReference type="NCBI Taxonomy" id="3110268"/>
    <lineage>
        <taxon>Bacteria</taxon>
        <taxon>Pseudomonadati</taxon>
        <taxon>Pseudomonadota</taxon>
        <taxon>Gammaproteobacteria</taxon>
        <taxon>Natronospirales</taxon>
        <taxon>Natronospiraceae</taxon>
        <taxon>Natronospira</taxon>
    </lineage>
</organism>
<gene>
    <name evidence="1" type="ORF">VCB98_10285</name>
</gene>
<comment type="caution">
    <text evidence="1">The sequence shown here is derived from an EMBL/GenBank/DDBJ whole genome shotgun (WGS) entry which is preliminary data.</text>
</comment>
<dbReference type="Proteomes" id="UP001302316">
    <property type="component" value="Unassembled WGS sequence"/>
</dbReference>